<feature type="region of interest" description="Disordered" evidence="1">
    <location>
        <begin position="333"/>
        <end position="392"/>
    </location>
</feature>
<dbReference type="Proteomes" id="UP000016923">
    <property type="component" value="Unassembled WGS sequence"/>
</dbReference>
<dbReference type="InterPro" id="IPR022190">
    <property type="entry name" value="DUF3716"/>
</dbReference>
<organism evidence="2 3">
    <name type="scientific">Ophiostoma piceae (strain UAMH 11346)</name>
    <name type="common">Sap stain fungus</name>
    <dbReference type="NCBI Taxonomy" id="1262450"/>
    <lineage>
        <taxon>Eukaryota</taxon>
        <taxon>Fungi</taxon>
        <taxon>Dikarya</taxon>
        <taxon>Ascomycota</taxon>
        <taxon>Pezizomycotina</taxon>
        <taxon>Sordariomycetes</taxon>
        <taxon>Sordariomycetidae</taxon>
        <taxon>Ophiostomatales</taxon>
        <taxon>Ophiostomataceae</taxon>
        <taxon>Ophiostoma</taxon>
    </lineage>
</organism>
<dbReference type="EMBL" id="KE148166">
    <property type="protein sequence ID" value="EPE03616.1"/>
    <property type="molecule type" value="Genomic_DNA"/>
</dbReference>
<dbReference type="VEuPathDB" id="FungiDB:F503_01874"/>
<gene>
    <name evidence="2" type="ORF">F503_01874</name>
</gene>
<dbReference type="AlphaFoldDB" id="S3BW13"/>
<dbReference type="OrthoDB" id="4749893at2759"/>
<evidence type="ECO:0000313" key="2">
    <source>
        <dbReference type="EMBL" id="EPE03616.1"/>
    </source>
</evidence>
<accession>S3BW13</accession>
<sequence>MSDTPVDEIGTPIIVFSDGAADTLDATAPRALPKAIKKTPAAIAVINRRKALADWRAARDATVRDRAEDTIWTLDRAVSWFDDDTVVRVPIVAREAVSLQTPVDAVPSKSRSAASGGALREFRTEWAALWRHMSCYQDAMHAPTTVLNFFRQHRAELESSARPVYIKKLNGGPLGTYAGTLASSPRTIPGLFIQVYGHRNAVPCQHCEQNYRRYVRTDDYGEAIAHVMTPFFECVSLPGLNKGCCGNCLFRVDATGCSYHPNRRSELGAFTEALIASPAVESSLGPRKLSPESTPATGARELFRRARTWEGVSASGVYPVLPSPRVRLAKKSTLTGIPEQESASLSKQKNGAMDGGSNAPSGESSSAIAAGRADPPSTGDVSMPDVMATVDD</sequence>
<reference evidence="2 3" key="1">
    <citation type="journal article" date="2013" name="BMC Genomics">
        <title>The genome and transcriptome of the pine saprophyte Ophiostoma piceae, and a comparison with the bark beetle-associated pine pathogen Grosmannia clavigera.</title>
        <authorList>
            <person name="Haridas S."/>
            <person name="Wang Y."/>
            <person name="Lim L."/>
            <person name="Massoumi Alamouti S."/>
            <person name="Jackman S."/>
            <person name="Docking R."/>
            <person name="Robertson G."/>
            <person name="Birol I."/>
            <person name="Bohlmann J."/>
            <person name="Breuil C."/>
        </authorList>
    </citation>
    <scope>NUCLEOTIDE SEQUENCE [LARGE SCALE GENOMIC DNA]</scope>
    <source>
        <strain evidence="2 3">UAMH 11346</strain>
    </source>
</reference>
<name>S3BW13_OPHP1</name>
<proteinExistence type="predicted"/>
<protein>
    <submittedName>
        <fullName evidence="2">Uncharacterized protein</fullName>
    </submittedName>
</protein>
<evidence type="ECO:0000313" key="3">
    <source>
        <dbReference type="Proteomes" id="UP000016923"/>
    </source>
</evidence>
<dbReference type="eggNOG" id="ENOG502RQJ5">
    <property type="taxonomic scope" value="Eukaryota"/>
</dbReference>
<feature type="compositionally biased region" description="Polar residues" evidence="1">
    <location>
        <begin position="358"/>
        <end position="367"/>
    </location>
</feature>
<evidence type="ECO:0000256" key="1">
    <source>
        <dbReference type="SAM" id="MobiDB-lite"/>
    </source>
</evidence>
<keyword evidence="3" id="KW-1185">Reference proteome</keyword>
<dbReference type="Pfam" id="PF12511">
    <property type="entry name" value="DUF3716"/>
    <property type="match status" value="1"/>
</dbReference>
<dbReference type="HOGENOM" id="CLU_704176_0_0_1"/>